<dbReference type="Proteomes" id="UP001642464">
    <property type="component" value="Unassembled WGS sequence"/>
</dbReference>
<dbReference type="Gene3D" id="2.60.120.620">
    <property type="entry name" value="q2cbj1_9rhob like domain"/>
    <property type="match status" value="1"/>
</dbReference>
<dbReference type="InterPro" id="IPR051961">
    <property type="entry name" value="Fungal_Metabolite_Diox"/>
</dbReference>
<sequence length="463" mass="51008">MAWRHLQRWLEANPVVKRSAIIAAKGVVGASAGAVGLALGLREAKRTLQYETPVDVWREASLDVRSSGASSSAASALASVRSVCARNQIQEEDFWAAAKRLRPVEQQLEELHALGLPKDKLHAREDELAAKWKEKGYFDPKRLAIDRATLFGRRLTSDAQGVDIGLLVPPYLPLHGKTTVTTGSVDAPATSPVSWSQDMLQQSEKALDTWGFVLLRGLLTPEDVQSLRCALGLDCKDKRAPPRRAAEVGLWQQQQDPNVSMGRYTYGRLHLLLRGSPQYEMDAVSPHASVAPLVHKHFEIQDMAGNPIFLSEAQLVIADPCAETQQWHIESATGKGLSIFIPLGNVALDRGLQELLPGTHVLHDPRHGLRDRWRRCLRSLCATHGGVLAMTDNVWSAGDALVLDSGTLHRGLANDSLGAPVPVLVLRYDPKDRPAPGCRRSWLLTMTRMGQCLSNVFHLYSWM</sequence>
<comment type="caution">
    <text evidence="1">The sequence shown here is derived from an EMBL/GenBank/DDBJ whole genome shotgun (WGS) entry which is preliminary data.</text>
</comment>
<name>A0ABP0JM03_9DINO</name>
<keyword evidence="2" id="KW-1185">Reference proteome</keyword>
<reference evidence="1 2" key="1">
    <citation type="submission" date="2024-02" db="EMBL/GenBank/DDBJ databases">
        <authorList>
            <person name="Chen Y."/>
            <person name="Shah S."/>
            <person name="Dougan E. K."/>
            <person name="Thang M."/>
            <person name="Chan C."/>
        </authorList>
    </citation>
    <scope>NUCLEOTIDE SEQUENCE [LARGE SCALE GENOMIC DNA]</scope>
</reference>
<dbReference type="PANTHER" id="PTHR37563:SF2">
    <property type="entry name" value="PHYTANOYL-COA DIOXYGENASE FAMILY PROTEIN (AFU_ORTHOLOGUE AFUA_2G03330)"/>
    <property type="match status" value="1"/>
</dbReference>
<accession>A0ABP0JM03</accession>
<evidence type="ECO:0000313" key="2">
    <source>
        <dbReference type="Proteomes" id="UP001642464"/>
    </source>
</evidence>
<gene>
    <name evidence="1" type="ORF">SCF082_LOCUS12613</name>
</gene>
<protein>
    <submittedName>
        <fullName evidence="1">Uncharacterized protein</fullName>
    </submittedName>
</protein>
<proteinExistence type="predicted"/>
<organism evidence="1 2">
    <name type="scientific">Durusdinium trenchii</name>
    <dbReference type="NCBI Taxonomy" id="1381693"/>
    <lineage>
        <taxon>Eukaryota</taxon>
        <taxon>Sar</taxon>
        <taxon>Alveolata</taxon>
        <taxon>Dinophyceae</taxon>
        <taxon>Suessiales</taxon>
        <taxon>Symbiodiniaceae</taxon>
        <taxon>Durusdinium</taxon>
    </lineage>
</organism>
<dbReference type="SUPFAM" id="SSF51197">
    <property type="entry name" value="Clavaminate synthase-like"/>
    <property type="match status" value="1"/>
</dbReference>
<dbReference type="PANTHER" id="PTHR37563">
    <property type="entry name" value="PHYTANOYL-COA DIOXYGENASE FAMILY PROTEIN (AFU_ORTHOLOGUE AFUA_2G03330)"/>
    <property type="match status" value="1"/>
</dbReference>
<evidence type="ECO:0000313" key="1">
    <source>
        <dbReference type="EMBL" id="CAK9015114.1"/>
    </source>
</evidence>
<dbReference type="EMBL" id="CAXAMM010007713">
    <property type="protein sequence ID" value="CAK9015114.1"/>
    <property type="molecule type" value="Genomic_DNA"/>
</dbReference>